<name>A0AAV6TM26_9ARAC</name>
<evidence type="ECO:0000313" key="1">
    <source>
        <dbReference type="EMBL" id="KAG8172683.1"/>
    </source>
</evidence>
<organism evidence="1 2">
    <name type="scientific">Oedothorax gibbosus</name>
    <dbReference type="NCBI Taxonomy" id="931172"/>
    <lineage>
        <taxon>Eukaryota</taxon>
        <taxon>Metazoa</taxon>
        <taxon>Ecdysozoa</taxon>
        <taxon>Arthropoda</taxon>
        <taxon>Chelicerata</taxon>
        <taxon>Arachnida</taxon>
        <taxon>Araneae</taxon>
        <taxon>Araneomorphae</taxon>
        <taxon>Entelegynae</taxon>
        <taxon>Araneoidea</taxon>
        <taxon>Linyphiidae</taxon>
        <taxon>Erigoninae</taxon>
        <taxon>Oedothorax</taxon>
    </lineage>
</organism>
<evidence type="ECO:0000313" key="2">
    <source>
        <dbReference type="Proteomes" id="UP000827092"/>
    </source>
</evidence>
<keyword evidence="2" id="KW-1185">Reference proteome</keyword>
<dbReference type="Proteomes" id="UP000827092">
    <property type="component" value="Unassembled WGS sequence"/>
</dbReference>
<protein>
    <submittedName>
        <fullName evidence="1">Uncharacterized protein</fullName>
    </submittedName>
</protein>
<proteinExistence type="predicted"/>
<dbReference type="EMBL" id="JAFNEN010002463">
    <property type="protein sequence ID" value="KAG8172683.1"/>
    <property type="molecule type" value="Genomic_DNA"/>
</dbReference>
<accession>A0AAV6TM26</accession>
<dbReference type="AlphaFoldDB" id="A0AAV6TM26"/>
<feature type="non-terminal residue" evidence="1">
    <location>
        <position position="1"/>
    </location>
</feature>
<reference evidence="1 2" key="1">
    <citation type="journal article" date="2022" name="Nat. Ecol. Evol.">
        <title>A masculinizing supergene underlies an exaggerated male reproductive morph in a spider.</title>
        <authorList>
            <person name="Hendrickx F."/>
            <person name="De Corte Z."/>
            <person name="Sonet G."/>
            <person name="Van Belleghem S.M."/>
            <person name="Kostlbacher S."/>
            <person name="Vangestel C."/>
        </authorList>
    </citation>
    <scope>NUCLEOTIDE SEQUENCE [LARGE SCALE GENOMIC DNA]</scope>
    <source>
        <strain evidence="1">W744_W776</strain>
    </source>
</reference>
<sequence>LKISQNVHIFGPNKSADI</sequence>
<gene>
    <name evidence="1" type="ORF">JTE90_022228</name>
</gene>
<comment type="caution">
    <text evidence="1">The sequence shown here is derived from an EMBL/GenBank/DDBJ whole genome shotgun (WGS) entry which is preliminary data.</text>
</comment>